<organism evidence="2 3">
    <name type="scientific">Neolentinus lepideus HHB14362 ss-1</name>
    <dbReference type="NCBI Taxonomy" id="1314782"/>
    <lineage>
        <taxon>Eukaryota</taxon>
        <taxon>Fungi</taxon>
        <taxon>Dikarya</taxon>
        <taxon>Basidiomycota</taxon>
        <taxon>Agaricomycotina</taxon>
        <taxon>Agaricomycetes</taxon>
        <taxon>Gloeophyllales</taxon>
        <taxon>Gloeophyllaceae</taxon>
        <taxon>Neolentinus</taxon>
    </lineage>
</organism>
<evidence type="ECO:0000313" key="2">
    <source>
        <dbReference type="EMBL" id="KZT19037.1"/>
    </source>
</evidence>
<name>A0A165N0X5_9AGAM</name>
<evidence type="ECO:0000313" key="3">
    <source>
        <dbReference type="Proteomes" id="UP000076761"/>
    </source>
</evidence>
<dbReference type="Proteomes" id="UP000076761">
    <property type="component" value="Unassembled WGS sequence"/>
</dbReference>
<proteinExistence type="predicted"/>
<keyword evidence="1" id="KW-0812">Transmembrane</keyword>
<evidence type="ECO:0000256" key="1">
    <source>
        <dbReference type="SAM" id="Phobius"/>
    </source>
</evidence>
<dbReference type="AlphaFoldDB" id="A0A165N0X5"/>
<feature type="transmembrane region" description="Helical" evidence="1">
    <location>
        <begin position="12"/>
        <end position="31"/>
    </location>
</feature>
<dbReference type="InParanoid" id="A0A165N0X5"/>
<keyword evidence="1" id="KW-1133">Transmembrane helix</keyword>
<accession>A0A165N0X5</accession>
<sequence>MLLWRVIVCVRVYYPVELIIFGIACQLFHPYPSIKSSRRRRRDVRPKLYVHAAVVNAPEPDRHESSPFRVRRTRP</sequence>
<reference evidence="2 3" key="1">
    <citation type="journal article" date="2016" name="Mol. Biol. Evol.">
        <title>Comparative Genomics of Early-Diverging Mushroom-Forming Fungi Provides Insights into the Origins of Lignocellulose Decay Capabilities.</title>
        <authorList>
            <person name="Nagy L.G."/>
            <person name="Riley R."/>
            <person name="Tritt A."/>
            <person name="Adam C."/>
            <person name="Daum C."/>
            <person name="Floudas D."/>
            <person name="Sun H."/>
            <person name="Yadav J.S."/>
            <person name="Pangilinan J."/>
            <person name="Larsson K.H."/>
            <person name="Matsuura K."/>
            <person name="Barry K."/>
            <person name="Labutti K."/>
            <person name="Kuo R."/>
            <person name="Ohm R.A."/>
            <person name="Bhattacharya S.S."/>
            <person name="Shirouzu T."/>
            <person name="Yoshinaga Y."/>
            <person name="Martin F.M."/>
            <person name="Grigoriev I.V."/>
            <person name="Hibbett D.S."/>
        </authorList>
    </citation>
    <scope>NUCLEOTIDE SEQUENCE [LARGE SCALE GENOMIC DNA]</scope>
    <source>
        <strain evidence="2 3">HHB14362 ss-1</strain>
    </source>
</reference>
<keyword evidence="1" id="KW-0472">Membrane</keyword>
<dbReference type="EMBL" id="KV425652">
    <property type="protein sequence ID" value="KZT19037.1"/>
    <property type="molecule type" value="Genomic_DNA"/>
</dbReference>
<keyword evidence="3" id="KW-1185">Reference proteome</keyword>
<protein>
    <submittedName>
        <fullName evidence="2">Uncharacterized protein</fullName>
    </submittedName>
</protein>
<gene>
    <name evidence="2" type="ORF">NEOLEDRAFT_1142630</name>
</gene>